<evidence type="ECO:0000313" key="2">
    <source>
        <dbReference type="Proteomes" id="UP000239068"/>
    </source>
</evidence>
<dbReference type="EMBL" id="MSCM01000002">
    <property type="protein sequence ID" value="PQJ76494.1"/>
    <property type="molecule type" value="Genomic_DNA"/>
</dbReference>
<sequence length="235" mass="27231">MKNSFQLITLVLGIWGCNNLPTQSISLTVLSDRTDLTIPKPSISQIKYFFDDELYQNGKRIFRFQTITNTSINKSFGASIAVADPFGNSLQRKADIQKFYLRIDTLFALKNKEKNTYRSSSILNPLLKQLKEIQTSKTTRKVVLLYSDILEASDVFNVYKTHNQRLLIKEPNKVVQYIQSQITIPKLEGVELYIIYYPTDRINNRLFEKMTIVYQELFKDSGLKLQIGIENRITL</sequence>
<keyword evidence="2" id="KW-1185">Reference proteome</keyword>
<reference evidence="1 2" key="1">
    <citation type="submission" date="2016-12" db="EMBL/GenBank/DDBJ databases">
        <title>Trade-off between light-utilization and light-protection in marine flavobacteria.</title>
        <authorList>
            <person name="Kumagai Y."/>
            <person name="Yoshizawa S."/>
            <person name="Kogure K."/>
            <person name="Iwasaki W."/>
        </authorList>
    </citation>
    <scope>NUCLEOTIDE SEQUENCE [LARGE SCALE GENOMIC DNA]</scope>
    <source>
        <strain evidence="1 2">ATCC 43844</strain>
    </source>
</reference>
<dbReference type="Proteomes" id="UP000239068">
    <property type="component" value="Unassembled WGS sequence"/>
</dbReference>
<evidence type="ECO:0000313" key="1">
    <source>
        <dbReference type="EMBL" id="PQJ76494.1"/>
    </source>
</evidence>
<accession>A0A2S7WFW2</accession>
<protein>
    <submittedName>
        <fullName evidence="1">Uncharacterized protein</fullName>
    </submittedName>
</protein>
<dbReference type="RefSeq" id="WP_105021803.1">
    <property type="nucleotide sequence ID" value="NZ_MSCM01000002.1"/>
</dbReference>
<organism evidence="1 2">
    <name type="scientific">Polaribacter glomeratus</name>
    <dbReference type="NCBI Taxonomy" id="102"/>
    <lineage>
        <taxon>Bacteria</taxon>
        <taxon>Pseudomonadati</taxon>
        <taxon>Bacteroidota</taxon>
        <taxon>Flavobacteriia</taxon>
        <taxon>Flavobacteriales</taxon>
        <taxon>Flavobacteriaceae</taxon>
    </lineage>
</organism>
<gene>
    <name evidence="1" type="ORF">BTO16_11350</name>
</gene>
<name>A0A2S7WFW2_9FLAO</name>
<proteinExistence type="predicted"/>
<comment type="caution">
    <text evidence="1">The sequence shown here is derived from an EMBL/GenBank/DDBJ whole genome shotgun (WGS) entry which is preliminary data.</text>
</comment>
<dbReference type="AlphaFoldDB" id="A0A2S7WFW2"/>
<dbReference type="OrthoDB" id="1431421at2"/>